<keyword evidence="9" id="KW-0961">Cell wall biogenesis/degradation</keyword>
<dbReference type="AlphaFoldDB" id="A0A1W2TSM0"/>
<evidence type="ECO:0000256" key="7">
    <source>
        <dbReference type="ARBA" id="ARBA00023180"/>
    </source>
</evidence>
<evidence type="ECO:0000256" key="2">
    <source>
        <dbReference type="ARBA" id="ARBA00008834"/>
    </source>
</evidence>
<dbReference type="OrthoDB" id="187139at2759"/>
<proteinExistence type="inferred from homology"/>
<dbReference type="InterPro" id="IPR000743">
    <property type="entry name" value="Glyco_hydro_28"/>
</dbReference>
<dbReference type="EC" id="3.2.1.15" evidence="12"/>
<sequence>MAMLSPSLKRLLNLAVGLTLCLSLSSARSPLKPRAECVVPANNDGTDDTAGILEAFSKCRSHGRIVFQNTTYYINQVMNTTNLVETDIEIHGTLLWSDDIDYWLSHSQYTGFQNGSAAWFLGGTNVTVNGFGYGTLDGNGQAWYDFVKGESNYPNRPHGLAIWGANNLSLIDFRMVQSQMWSVAIMHSRDILVDGVYIRSVSSSRQPARNTDGYDTIDCDRVTFRNLYVRNGDDAIAIKGNSTNILVEDSVFDNSLGLAFGSLGQYIGASEVVENITARNIFCNGTLHGAYVKTWSGDVVNYPPNGGGGGTGYLRNATLTNFTLYEVETETFSVTQCTTFSGGNPDCDSSLFEISDITIRNWNGDTASSYVARMDCSAASGGCKNITIEDVAITNTVTGSEVSGYRCSDVSGVSGFEC</sequence>
<evidence type="ECO:0000256" key="11">
    <source>
        <dbReference type="SAM" id="SignalP"/>
    </source>
</evidence>
<dbReference type="GO" id="GO:0004650">
    <property type="term" value="F:polygalacturonase activity"/>
    <property type="evidence" value="ECO:0007669"/>
    <property type="project" value="UniProtKB-EC"/>
</dbReference>
<evidence type="ECO:0000256" key="5">
    <source>
        <dbReference type="ARBA" id="ARBA00022737"/>
    </source>
</evidence>
<keyword evidence="4 11" id="KW-0732">Signal</keyword>
<dbReference type="InterPro" id="IPR012334">
    <property type="entry name" value="Pectin_lyas_fold"/>
</dbReference>
<evidence type="ECO:0000256" key="6">
    <source>
        <dbReference type="ARBA" id="ARBA00022801"/>
    </source>
</evidence>
<comment type="similarity">
    <text evidence="2 10">Belongs to the glycosyl hydrolase 28 family.</text>
</comment>
<keyword evidence="8 10" id="KW-0326">Glycosidase</keyword>
<keyword evidence="5" id="KW-0677">Repeat</keyword>
<evidence type="ECO:0000256" key="10">
    <source>
        <dbReference type="RuleBase" id="RU361169"/>
    </source>
</evidence>
<dbReference type="SMART" id="SM00710">
    <property type="entry name" value="PbH1"/>
    <property type="match status" value="5"/>
</dbReference>
<evidence type="ECO:0000256" key="1">
    <source>
        <dbReference type="ARBA" id="ARBA00004613"/>
    </source>
</evidence>
<evidence type="ECO:0000256" key="8">
    <source>
        <dbReference type="ARBA" id="ARBA00023295"/>
    </source>
</evidence>
<dbReference type="GO" id="GO:0005576">
    <property type="term" value="C:extracellular region"/>
    <property type="evidence" value="ECO:0007669"/>
    <property type="project" value="UniProtKB-SubCell"/>
</dbReference>
<dbReference type="Gene3D" id="2.160.20.10">
    <property type="entry name" value="Single-stranded right-handed beta-helix, Pectin lyase-like"/>
    <property type="match status" value="1"/>
</dbReference>
<evidence type="ECO:0000313" key="12">
    <source>
        <dbReference type="EMBL" id="GAP91542.2"/>
    </source>
</evidence>
<evidence type="ECO:0000313" key="13">
    <source>
        <dbReference type="Proteomes" id="UP000054516"/>
    </source>
</evidence>
<dbReference type="GO" id="GO:0071555">
    <property type="term" value="P:cell wall organization"/>
    <property type="evidence" value="ECO:0007669"/>
    <property type="project" value="UniProtKB-KW"/>
</dbReference>
<dbReference type="Pfam" id="PF00295">
    <property type="entry name" value="Glyco_hydro_28"/>
    <property type="match status" value="1"/>
</dbReference>
<keyword evidence="6 10" id="KW-0378">Hydrolase</keyword>
<reference evidence="12" key="1">
    <citation type="submission" date="2016-03" db="EMBL/GenBank/DDBJ databases">
        <title>Draft genome sequence of Rosellinia necatrix.</title>
        <authorList>
            <person name="Kanematsu S."/>
        </authorList>
    </citation>
    <scope>NUCLEOTIDE SEQUENCE [LARGE SCALE GENOMIC DNA]</scope>
    <source>
        <strain evidence="12">W97</strain>
    </source>
</reference>
<keyword evidence="7" id="KW-0325">Glycoprotein</keyword>
<name>A0A1W2TSM0_ROSNE</name>
<gene>
    <name evidence="12" type="ORF">SAMD00023353_6500530</name>
</gene>
<feature type="signal peptide" evidence="11">
    <location>
        <begin position="1"/>
        <end position="27"/>
    </location>
</feature>
<evidence type="ECO:0000256" key="3">
    <source>
        <dbReference type="ARBA" id="ARBA00022525"/>
    </source>
</evidence>
<comment type="subcellular location">
    <subcellularLocation>
        <location evidence="1">Secreted</location>
    </subcellularLocation>
</comment>
<dbReference type="SUPFAM" id="SSF51126">
    <property type="entry name" value="Pectin lyase-like"/>
    <property type="match status" value="1"/>
</dbReference>
<dbReference type="OMA" id="MVQSQMW"/>
<dbReference type="PANTHER" id="PTHR31736">
    <property type="match status" value="1"/>
</dbReference>
<feature type="chain" id="PRO_5012009323" evidence="11">
    <location>
        <begin position="28"/>
        <end position="418"/>
    </location>
</feature>
<dbReference type="PANTHER" id="PTHR31736:SF8">
    <property type="entry name" value="PUTATIVE (AFU_ORTHOLOGUE AFUA_7G06410)-RELATED"/>
    <property type="match status" value="1"/>
</dbReference>
<dbReference type="GO" id="GO:0045490">
    <property type="term" value="P:pectin catabolic process"/>
    <property type="evidence" value="ECO:0007669"/>
    <property type="project" value="UniProtKB-ARBA"/>
</dbReference>
<organism evidence="12">
    <name type="scientific">Rosellinia necatrix</name>
    <name type="common">White root-rot fungus</name>
    <dbReference type="NCBI Taxonomy" id="77044"/>
    <lineage>
        <taxon>Eukaryota</taxon>
        <taxon>Fungi</taxon>
        <taxon>Dikarya</taxon>
        <taxon>Ascomycota</taxon>
        <taxon>Pezizomycotina</taxon>
        <taxon>Sordariomycetes</taxon>
        <taxon>Xylariomycetidae</taxon>
        <taxon>Xylariales</taxon>
        <taxon>Xylariaceae</taxon>
        <taxon>Rosellinia</taxon>
    </lineage>
</organism>
<dbReference type="Proteomes" id="UP000054516">
    <property type="component" value="Unassembled WGS sequence"/>
</dbReference>
<accession>A0A1W2TSM0</accession>
<keyword evidence="13" id="KW-1185">Reference proteome</keyword>
<evidence type="ECO:0000256" key="4">
    <source>
        <dbReference type="ARBA" id="ARBA00022729"/>
    </source>
</evidence>
<dbReference type="InterPro" id="IPR011050">
    <property type="entry name" value="Pectin_lyase_fold/virulence"/>
</dbReference>
<dbReference type="EMBL" id="DF977510">
    <property type="protein sequence ID" value="GAP91542.2"/>
    <property type="molecule type" value="Genomic_DNA"/>
</dbReference>
<protein>
    <submittedName>
        <fullName evidence="12">Putative exo-rhamnogalacturonase b</fullName>
        <ecNumber evidence="12">3.2.1.15</ecNumber>
    </submittedName>
</protein>
<dbReference type="STRING" id="77044.A0A1W2TSM0"/>
<keyword evidence="3" id="KW-0964">Secreted</keyword>
<evidence type="ECO:0000256" key="9">
    <source>
        <dbReference type="ARBA" id="ARBA00023316"/>
    </source>
</evidence>
<dbReference type="InterPro" id="IPR006626">
    <property type="entry name" value="PbH1"/>
</dbReference>